<dbReference type="EMBL" id="WMJX01000015">
    <property type="protein sequence ID" value="MTG98230.1"/>
    <property type="molecule type" value="Genomic_DNA"/>
</dbReference>
<keyword evidence="4" id="KW-1185">Reference proteome</keyword>
<gene>
    <name evidence="3" type="ORF">GJV76_08820</name>
</gene>
<accession>A0A6I3LLR6</accession>
<evidence type="ECO:0000313" key="3">
    <source>
        <dbReference type="EMBL" id="MTG98230.1"/>
    </source>
</evidence>
<dbReference type="OrthoDB" id="5419426at2"/>
<feature type="domain" description="N-acetyltransferase" evidence="2">
    <location>
        <begin position="3"/>
        <end position="161"/>
    </location>
</feature>
<dbReference type="PANTHER" id="PTHR13947:SF37">
    <property type="entry name" value="LD18367P"/>
    <property type="match status" value="1"/>
</dbReference>
<dbReference type="AlphaFoldDB" id="A0A6I3LLR6"/>
<keyword evidence="1 3" id="KW-0808">Transferase</keyword>
<dbReference type="SUPFAM" id="SSF55729">
    <property type="entry name" value="Acyl-CoA N-acyltransferases (Nat)"/>
    <property type="match status" value="1"/>
</dbReference>
<name>A0A6I3LLR6_9FLAO</name>
<dbReference type="CDD" id="cd04301">
    <property type="entry name" value="NAT_SF"/>
    <property type="match status" value="1"/>
</dbReference>
<evidence type="ECO:0000259" key="2">
    <source>
        <dbReference type="PROSITE" id="PS51186"/>
    </source>
</evidence>
<proteinExistence type="predicted"/>
<dbReference type="InterPro" id="IPR000182">
    <property type="entry name" value="GNAT_dom"/>
</dbReference>
<dbReference type="RefSeq" id="WP_155092255.1">
    <property type="nucleotide sequence ID" value="NZ_WMJX01000015.1"/>
</dbReference>
<dbReference type="Pfam" id="PF00583">
    <property type="entry name" value="Acetyltransf_1"/>
    <property type="match status" value="1"/>
</dbReference>
<dbReference type="Proteomes" id="UP000438760">
    <property type="component" value="Unassembled WGS sequence"/>
</dbReference>
<organism evidence="3 4">
    <name type="scientific">Myroides albus</name>
    <dbReference type="NCBI Taxonomy" id="2562892"/>
    <lineage>
        <taxon>Bacteria</taxon>
        <taxon>Pseudomonadati</taxon>
        <taxon>Bacteroidota</taxon>
        <taxon>Flavobacteriia</taxon>
        <taxon>Flavobacteriales</taxon>
        <taxon>Flavobacteriaceae</taxon>
        <taxon>Myroides</taxon>
    </lineage>
</organism>
<dbReference type="PANTHER" id="PTHR13947">
    <property type="entry name" value="GNAT FAMILY N-ACETYLTRANSFERASE"/>
    <property type="match status" value="1"/>
</dbReference>
<dbReference type="Gene3D" id="3.40.630.30">
    <property type="match status" value="1"/>
</dbReference>
<dbReference type="GO" id="GO:0008080">
    <property type="term" value="F:N-acetyltransferase activity"/>
    <property type="evidence" value="ECO:0007669"/>
    <property type="project" value="InterPro"/>
</dbReference>
<dbReference type="PROSITE" id="PS51186">
    <property type="entry name" value="GNAT"/>
    <property type="match status" value="1"/>
</dbReference>
<protein>
    <submittedName>
        <fullName evidence="3">GNAT family N-acetyltransferase</fullName>
    </submittedName>
</protein>
<evidence type="ECO:0000313" key="4">
    <source>
        <dbReference type="Proteomes" id="UP000438760"/>
    </source>
</evidence>
<reference evidence="3 4" key="1">
    <citation type="submission" date="2019-11" db="EMBL/GenBank/DDBJ databases">
        <title>Genome of Strain BIT-d1.</title>
        <authorList>
            <person name="Yang Y."/>
        </authorList>
    </citation>
    <scope>NUCLEOTIDE SEQUENCE [LARGE SCALE GENOMIC DNA]</scope>
    <source>
        <strain evidence="3 4">BIT-d1</strain>
    </source>
</reference>
<sequence>MELKIREITCSDNEQMAKILRDSLEDFGLNIPGTAYFDESTDRLYQSFQGDKQVYFVAELNGELVGGVGLYPTQGLSSDTVELVKMYVKSSCRGQGVGKKLMLECIAKASDFGYEKIYLETMPELSAAVSAYEKLGFVSLDKPLGDTGHFSCTIWMLRTLNLSE</sequence>
<evidence type="ECO:0000256" key="1">
    <source>
        <dbReference type="ARBA" id="ARBA00022679"/>
    </source>
</evidence>
<comment type="caution">
    <text evidence="3">The sequence shown here is derived from an EMBL/GenBank/DDBJ whole genome shotgun (WGS) entry which is preliminary data.</text>
</comment>
<dbReference type="InterPro" id="IPR050769">
    <property type="entry name" value="NAT_camello-type"/>
</dbReference>
<dbReference type="InterPro" id="IPR016181">
    <property type="entry name" value="Acyl_CoA_acyltransferase"/>
</dbReference>